<comment type="subcellular location">
    <subcellularLocation>
        <location evidence="1">Membrane</location>
        <topology evidence="1">Multi-pass membrane protein</topology>
    </subcellularLocation>
</comment>
<dbReference type="InterPro" id="IPR001138">
    <property type="entry name" value="Zn2Cys6_DnaBD"/>
</dbReference>
<evidence type="ECO:0000259" key="8">
    <source>
        <dbReference type="Pfam" id="PF13813"/>
    </source>
</evidence>
<keyword evidence="4 7" id="KW-0472">Membrane</keyword>
<dbReference type="OrthoDB" id="5420905at2759"/>
<keyword evidence="2 7" id="KW-0812">Transmembrane</keyword>
<evidence type="ECO:0000256" key="6">
    <source>
        <dbReference type="SAM" id="MobiDB-lite"/>
    </source>
</evidence>
<evidence type="ECO:0000256" key="4">
    <source>
        <dbReference type="ARBA" id="ARBA00023136"/>
    </source>
</evidence>
<dbReference type="CDD" id="cd00067">
    <property type="entry name" value="GAL4"/>
    <property type="match status" value="1"/>
</dbReference>
<keyword evidence="10" id="KW-1185">Reference proteome</keyword>
<feature type="region of interest" description="Disordered" evidence="6">
    <location>
        <begin position="664"/>
        <end position="712"/>
    </location>
</feature>
<dbReference type="PANTHER" id="PTHR35392">
    <property type="entry name" value="ZN(II)2CYS6 TRANSCRIPTION FACTOR (EUROFUNG)-RELATED-RELATED"/>
    <property type="match status" value="1"/>
</dbReference>
<evidence type="ECO:0000256" key="1">
    <source>
        <dbReference type="ARBA" id="ARBA00004141"/>
    </source>
</evidence>
<feature type="domain" description="Wax synthase" evidence="8">
    <location>
        <begin position="179"/>
        <end position="248"/>
    </location>
</feature>
<dbReference type="EMBL" id="CP051141">
    <property type="protein sequence ID" value="QIW99317.1"/>
    <property type="molecule type" value="Genomic_DNA"/>
</dbReference>
<name>A0A6H0XXJ8_9PEZI</name>
<dbReference type="GO" id="GO:0016020">
    <property type="term" value="C:membrane"/>
    <property type="evidence" value="ECO:0007669"/>
    <property type="project" value="UniProtKB-SubCell"/>
</dbReference>
<organism evidence="9 10">
    <name type="scientific">Peltaster fructicola</name>
    <dbReference type="NCBI Taxonomy" id="286661"/>
    <lineage>
        <taxon>Eukaryota</taxon>
        <taxon>Fungi</taxon>
        <taxon>Dikarya</taxon>
        <taxon>Ascomycota</taxon>
        <taxon>Pezizomycotina</taxon>
        <taxon>Dothideomycetes</taxon>
        <taxon>Dothideomycetes incertae sedis</taxon>
        <taxon>Peltaster</taxon>
    </lineage>
</organism>
<evidence type="ECO:0000313" key="9">
    <source>
        <dbReference type="EMBL" id="QIW99317.1"/>
    </source>
</evidence>
<feature type="region of interest" description="Disordered" evidence="6">
    <location>
        <begin position="731"/>
        <end position="824"/>
    </location>
</feature>
<accession>A0A6H0XXJ8</accession>
<dbReference type="Proteomes" id="UP000503462">
    <property type="component" value="Chromosome 3"/>
</dbReference>
<evidence type="ECO:0000256" key="5">
    <source>
        <dbReference type="ARBA" id="ARBA00023242"/>
    </source>
</evidence>
<feature type="compositionally biased region" description="Polar residues" evidence="6">
    <location>
        <begin position="664"/>
        <end position="681"/>
    </location>
</feature>
<feature type="transmembrane region" description="Helical" evidence="7">
    <location>
        <begin position="270"/>
        <end position="289"/>
    </location>
</feature>
<feature type="compositionally biased region" description="Low complexity" evidence="6">
    <location>
        <begin position="741"/>
        <end position="776"/>
    </location>
</feature>
<reference evidence="9 10" key="1">
    <citation type="journal article" date="2016" name="Sci. Rep.">
        <title>Peltaster fructicola genome reveals evolution from an invasive phytopathogen to an ectophytic parasite.</title>
        <authorList>
            <person name="Xu C."/>
            <person name="Chen H."/>
            <person name="Gleason M.L."/>
            <person name="Xu J.R."/>
            <person name="Liu H."/>
            <person name="Zhang R."/>
            <person name="Sun G."/>
        </authorList>
    </citation>
    <scope>NUCLEOTIDE SEQUENCE [LARGE SCALE GENOMIC DNA]</scope>
    <source>
        <strain evidence="9 10">LNHT1506</strain>
    </source>
</reference>
<dbReference type="GO" id="GO:0000981">
    <property type="term" value="F:DNA-binding transcription factor activity, RNA polymerase II-specific"/>
    <property type="evidence" value="ECO:0007669"/>
    <property type="project" value="InterPro"/>
</dbReference>
<dbReference type="PANTHER" id="PTHR35392:SF1">
    <property type="entry name" value="ZN(II)2CYS6 TRANSCRIPTION FACTOR (EUROFUNG)"/>
    <property type="match status" value="1"/>
</dbReference>
<keyword evidence="5" id="KW-0539">Nucleus</keyword>
<dbReference type="InterPro" id="IPR052973">
    <property type="entry name" value="Fungal_sec-metab_reg_TF"/>
</dbReference>
<gene>
    <name evidence="9" type="ORF">AMS68_004835</name>
</gene>
<evidence type="ECO:0000313" key="10">
    <source>
        <dbReference type="Proteomes" id="UP000503462"/>
    </source>
</evidence>
<protein>
    <recommendedName>
        <fullName evidence="8">Wax synthase domain-containing protein</fullName>
    </recommendedName>
</protein>
<feature type="compositionally biased region" description="Polar residues" evidence="6">
    <location>
        <begin position="479"/>
        <end position="497"/>
    </location>
</feature>
<feature type="compositionally biased region" description="Basic and acidic residues" evidence="6">
    <location>
        <begin position="800"/>
        <end position="809"/>
    </location>
</feature>
<sequence length="1225" mass="137269">MIALQDPWKDFRLVSYVEKHDAGSNMTFSPKQIIHEQGYPSSLKARMMWVGKLLASIRLDNWRINHTSHDRHQPVTPGFSSQRRFLAHAVLSFVRGFVVLDLTRSYIDFDAYFVDVSVSIRSPLPFPAPGYLSPQLFRTMIIGAQAWALIGQMFYLPAAIPVGLNALGLIPDRLSPHNWPSYFGSPIAIFKYGVRGFWGTFWHQTMRWSTTGPGYAVADSLCLTHKSLLRYAILSISAFGFSGIVHMGLVPPEPLYASVDANTIRLNMAAFFWLQAMAVTLEALTARIAIAMSGAETWSKGSGMSTRMIVNCIWTIAWFSFCLPLLGDAARQMGYWRVWPLPHPRSIKELVLRFGHADTSSKLFIRAYYLASSTSGFPITPADQLPSIAPPFLLSIRGARSPISRRSSMENLDFSQQDGLLDFGSAAFVNTAQTDENRAQTYPPFYHNIHSQPIWSGLGMSPLDGDMTHSQFLHPQDQTYAQQPQGQRASRPNSNHGRQPIPLQTHHVQDFNTVVPNSWQMQFDQAALRQQQECQAQYDDAARLSAATYAAFSNQMHTSPVDLMPVTSAAFNTMTTSADDAAAAAAFMSMTGPMDSMNTLGYPLNDYQLEMASAFNLQLHQQAAERAQASLSNGSPTGTILEVQSLSDGEWTAINFNPQRQSFDSLSGTVSNPSQNLHIRTSSGSSSSEPDSAQLSGSYEEIPHWPLSSPQDEFHSETYIDLHFMQRGLPIPGVDQHHTSPDSSLAVSPSSANATTFTHAASSSTSPSSSGANSPPSRRRKTSGDKVTKVIVKKTIAHTTRKDASAEKKVGKRRGPLRPDQRQQAHEIRKLRACLRCKFLKKTCDKGEPCGGCRPSHARLWQVPCTRLDIKDISYFMKDWKADYERHVSLGFSVHNIKGFSTVERTLYITHGYGHYIPVKAREVFVREDKCFDVNWVESIHETPREFEINTAKLSVGLEGVSTAMLSDYLDRHLDSGFEAFVDEYFEGTVFLTEILKTVYNYYRKAKTPAIRKALKLVLAYNLTLHLTMVEGLSEEEHFTGRIDDPGSRFNGKTFAPVMINFQIKCALAEMWRELQKDILEELSALYSSVYSGEKLKNWPTIFMLATILLAIWEEMQFDCHYRVPDESAVNKFCDDMETTPVGVIVGLFQAISTKLPAIYEWDTTQHQHLLGSDMAICDALTEVKGHVHKYEGYLRERATTAKFDREDFDCLSNKFLSKLVIRAN</sequence>
<feature type="transmembrane region" description="Helical" evidence="7">
    <location>
        <begin position="309"/>
        <end position="327"/>
    </location>
</feature>
<evidence type="ECO:0000256" key="3">
    <source>
        <dbReference type="ARBA" id="ARBA00022989"/>
    </source>
</evidence>
<feature type="transmembrane region" description="Helical" evidence="7">
    <location>
        <begin position="228"/>
        <end position="250"/>
    </location>
</feature>
<dbReference type="Pfam" id="PF13813">
    <property type="entry name" value="MBOAT_2"/>
    <property type="match status" value="1"/>
</dbReference>
<evidence type="ECO:0000256" key="7">
    <source>
        <dbReference type="SAM" id="Phobius"/>
    </source>
</evidence>
<keyword evidence="3 7" id="KW-1133">Transmembrane helix</keyword>
<feature type="region of interest" description="Disordered" evidence="6">
    <location>
        <begin position="479"/>
        <end position="502"/>
    </location>
</feature>
<proteinExistence type="predicted"/>
<dbReference type="InterPro" id="IPR032805">
    <property type="entry name" value="Wax_synthase_dom"/>
</dbReference>
<dbReference type="AlphaFoldDB" id="A0A6H0XXJ8"/>
<evidence type="ECO:0000256" key="2">
    <source>
        <dbReference type="ARBA" id="ARBA00022692"/>
    </source>
</evidence>
<dbReference type="GO" id="GO:0008270">
    <property type="term" value="F:zinc ion binding"/>
    <property type="evidence" value="ECO:0007669"/>
    <property type="project" value="InterPro"/>
</dbReference>